<organism evidence="1 2">
    <name type="scientific">Liparis tanakae</name>
    <name type="common">Tanaka's snailfish</name>
    <dbReference type="NCBI Taxonomy" id="230148"/>
    <lineage>
        <taxon>Eukaryota</taxon>
        <taxon>Metazoa</taxon>
        <taxon>Chordata</taxon>
        <taxon>Craniata</taxon>
        <taxon>Vertebrata</taxon>
        <taxon>Euteleostomi</taxon>
        <taxon>Actinopterygii</taxon>
        <taxon>Neopterygii</taxon>
        <taxon>Teleostei</taxon>
        <taxon>Neoteleostei</taxon>
        <taxon>Acanthomorphata</taxon>
        <taxon>Eupercaria</taxon>
        <taxon>Perciformes</taxon>
        <taxon>Cottioidei</taxon>
        <taxon>Cottales</taxon>
        <taxon>Liparidae</taxon>
        <taxon>Liparis</taxon>
    </lineage>
</organism>
<evidence type="ECO:0000313" key="2">
    <source>
        <dbReference type="Proteomes" id="UP000314294"/>
    </source>
</evidence>
<protein>
    <submittedName>
        <fullName evidence="1">Uncharacterized protein</fullName>
    </submittedName>
</protein>
<comment type="caution">
    <text evidence="1">The sequence shown here is derived from an EMBL/GenBank/DDBJ whole genome shotgun (WGS) entry which is preliminary data.</text>
</comment>
<sequence length="61" mass="6765">MYDGGHFQFEDGDSVYRLQVMPGLDKGSPIPPRCLDQLCVTQPEELDGAQFTAGFCPRDSK</sequence>
<name>A0A4Z2JCV5_9TELE</name>
<dbReference type="AlphaFoldDB" id="A0A4Z2JCV5"/>
<reference evidence="1 2" key="1">
    <citation type="submission" date="2019-03" db="EMBL/GenBank/DDBJ databases">
        <title>First draft genome of Liparis tanakae, snailfish: a comprehensive survey of snailfish specific genes.</title>
        <authorList>
            <person name="Kim W."/>
            <person name="Song I."/>
            <person name="Jeong J.-H."/>
            <person name="Kim D."/>
            <person name="Kim S."/>
            <person name="Ryu S."/>
            <person name="Song J.Y."/>
            <person name="Lee S.K."/>
        </authorList>
    </citation>
    <scope>NUCLEOTIDE SEQUENCE [LARGE SCALE GENOMIC DNA]</scope>
    <source>
        <tissue evidence="1">Muscle</tissue>
    </source>
</reference>
<dbReference type="EMBL" id="SRLO01000009">
    <property type="protein sequence ID" value="TNN87613.1"/>
    <property type="molecule type" value="Genomic_DNA"/>
</dbReference>
<evidence type="ECO:0000313" key="1">
    <source>
        <dbReference type="EMBL" id="TNN87613.1"/>
    </source>
</evidence>
<accession>A0A4Z2JCV5</accession>
<keyword evidence="2" id="KW-1185">Reference proteome</keyword>
<gene>
    <name evidence="1" type="ORF">EYF80_001960</name>
</gene>
<dbReference type="Proteomes" id="UP000314294">
    <property type="component" value="Unassembled WGS sequence"/>
</dbReference>
<proteinExistence type="predicted"/>